<feature type="transmembrane region" description="Helical" evidence="1">
    <location>
        <begin position="379"/>
        <end position="397"/>
    </location>
</feature>
<feature type="transmembrane region" description="Helical" evidence="1">
    <location>
        <begin position="30"/>
        <end position="53"/>
    </location>
</feature>
<sequence>MYYFYSAWVNNLKDKGEGELMFQLFDPFKLILLGTIFTIIYGAIKNLLFSRFVNLKNYRKNLRNNILFEFDNTIIYIDNLKKIIVANDLSGAKKALKDFKAISYIPDYLSDFIDKLANTLLLEKDITIYSEAIEVISNNVKETFNLERERTLKNQRGLQELKMSEAYYTNTSWDSIKYNLALNNLDNSQASRWKISSLYISKFKNSLFMAFLINVTVFVITGIIMSLNNVRINNYFFAGFALAMLIVAMIHYNISIILSSRKLNIKIYWLHLLVYYVIISIIFANIILNIIFFPDVSTSNGSEQPVWYNSELLNLLKSILYIVFSTMLLTYVFGGLLELLEQSKFNLINSIETFIIPLIIFISTLVINILSIYNTQNTYYIINFTILIMFWIFIGIWNKFFAR</sequence>
<dbReference type="STRING" id="362837.SCANT_v1c02910"/>
<feature type="transmembrane region" description="Helical" evidence="1">
    <location>
        <begin position="312"/>
        <end position="333"/>
    </location>
</feature>
<dbReference type="AlphaFoldDB" id="A0A0M5KLI5"/>
<proteinExistence type="predicted"/>
<accession>A0A0M5KLI5</accession>
<gene>
    <name evidence="2" type="ORF">SCANT_v1c02910</name>
</gene>
<dbReference type="KEGG" id="scj:SCANT_v1c02910"/>
<dbReference type="PATRIC" id="fig|362837.3.peg.292"/>
<keyword evidence="3" id="KW-1185">Reference proteome</keyword>
<evidence type="ECO:0000313" key="2">
    <source>
        <dbReference type="EMBL" id="ALD66201.1"/>
    </source>
</evidence>
<name>A0A0M5KLI5_9MOLU</name>
<keyword evidence="1" id="KW-1133">Transmembrane helix</keyword>
<evidence type="ECO:0000256" key="1">
    <source>
        <dbReference type="SAM" id="Phobius"/>
    </source>
</evidence>
<feature type="transmembrane region" description="Helical" evidence="1">
    <location>
        <begin position="207"/>
        <end position="228"/>
    </location>
</feature>
<feature type="transmembrane region" description="Helical" evidence="1">
    <location>
        <begin position="267"/>
        <end position="292"/>
    </location>
</feature>
<protein>
    <submittedName>
        <fullName evidence="2">Uncharacterized protein</fullName>
    </submittedName>
</protein>
<keyword evidence="1" id="KW-0812">Transmembrane</keyword>
<feature type="transmembrane region" description="Helical" evidence="1">
    <location>
        <begin position="234"/>
        <end position="255"/>
    </location>
</feature>
<evidence type="ECO:0000313" key="3">
    <source>
        <dbReference type="Proteomes" id="UP000063919"/>
    </source>
</evidence>
<dbReference type="Proteomes" id="UP000063919">
    <property type="component" value="Chromosome"/>
</dbReference>
<reference evidence="2 3" key="1">
    <citation type="journal article" date="2015" name="Genome Announc.">
        <title>Complete Genome Sequence of Spiroplasma cantharicola CC-1T (DSM 21588), a Bacterium Isolated from Soldier Beetle (Cantharis carolinus).</title>
        <authorList>
            <person name="Lo W.S."/>
            <person name="Liu P.Y."/>
            <person name="Kuo C.H."/>
        </authorList>
    </citation>
    <scope>NUCLEOTIDE SEQUENCE [LARGE SCALE GENOMIC DNA]</scope>
    <source>
        <strain evidence="2 3">CC-1</strain>
    </source>
</reference>
<feature type="transmembrane region" description="Helical" evidence="1">
    <location>
        <begin position="354"/>
        <end position="373"/>
    </location>
</feature>
<keyword evidence="1" id="KW-0472">Membrane</keyword>
<dbReference type="EMBL" id="CP012622">
    <property type="protein sequence ID" value="ALD66201.1"/>
    <property type="molecule type" value="Genomic_DNA"/>
</dbReference>
<organism evidence="2 3">
    <name type="scientific">Spiroplasma cantharicola</name>
    <dbReference type="NCBI Taxonomy" id="362837"/>
    <lineage>
        <taxon>Bacteria</taxon>
        <taxon>Bacillati</taxon>
        <taxon>Mycoplasmatota</taxon>
        <taxon>Mollicutes</taxon>
        <taxon>Entomoplasmatales</taxon>
        <taxon>Spiroplasmataceae</taxon>
        <taxon>Spiroplasma</taxon>
    </lineage>
</organism>